<evidence type="ECO:0000259" key="2">
    <source>
        <dbReference type="Pfam" id="PF22013"/>
    </source>
</evidence>
<feature type="domain" description="THUMP-like" evidence="1">
    <location>
        <begin position="320"/>
        <end position="390"/>
    </location>
</feature>
<evidence type="ECO:0000259" key="1">
    <source>
        <dbReference type="Pfam" id="PF18096"/>
    </source>
</evidence>
<accession>A0A4R7EX33</accession>
<dbReference type="Pfam" id="PF18096">
    <property type="entry name" value="Thump_like"/>
    <property type="match status" value="1"/>
</dbReference>
<dbReference type="Gene3D" id="1.10.10.1110">
    <property type="entry name" value="Methyltransferase PG1098, N-terminal domain"/>
    <property type="match status" value="1"/>
</dbReference>
<organism evidence="3 4">
    <name type="scientific">Myroides indicus</name>
    <dbReference type="NCBI Taxonomy" id="1323422"/>
    <lineage>
        <taxon>Bacteria</taxon>
        <taxon>Pseudomonadati</taxon>
        <taxon>Bacteroidota</taxon>
        <taxon>Flavobacteriia</taxon>
        <taxon>Flavobacteriales</taxon>
        <taxon>Flavobacteriaceae</taxon>
        <taxon>Myroides</taxon>
    </lineage>
</organism>
<gene>
    <name evidence="3" type="ORF">C8P70_11823</name>
</gene>
<dbReference type="EMBL" id="SOAG01000018">
    <property type="protein sequence ID" value="TDS56875.1"/>
    <property type="molecule type" value="Genomic_DNA"/>
</dbReference>
<dbReference type="RefSeq" id="WP_133712919.1">
    <property type="nucleotide sequence ID" value="NZ_SOAG01000018.1"/>
</dbReference>
<dbReference type="InterPro" id="IPR041497">
    <property type="entry name" value="Thump-like"/>
</dbReference>
<name>A0A4R7EX33_9FLAO</name>
<dbReference type="InterPro" id="IPR029063">
    <property type="entry name" value="SAM-dependent_MTases_sf"/>
</dbReference>
<evidence type="ECO:0000313" key="3">
    <source>
        <dbReference type="EMBL" id="TDS56875.1"/>
    </source>
</evidence>
<evidence type="ECO:0000313" key="4">
    <source>
        <dbReference type="Proteomes" id="UP000295215"/>
    </source>
</evidence>
<sequence length="392" mass="45440">MKTKILQPKVQDFINQSINSNIQDLSFKKSPFEDVSMAELIAQIQAKQKAKDKLPTWYNTKNILYPPKLSIEQTSSEECAHYKANLINGKSLVDMTGGLGVDTFYFAQRMDYVFHCEIQTDLSQIAQHNLQQLLISNVTYINEESMSFLKRKIQCFDCLYLDPARRNQAKEKVFFLSDCTPNVVENLDIYFQYSNQIMIKTSPLLDIKSGISELRFVKQIHIVALQNDVKELIWILQKDYVGEIELVAVNIGSDSKDIFSVQQSEQVNNQYSIPQKYLYEPNNAIMKTGKFDSVAHRFQLNKLHQHTQLYTSDNLISFPGRSFKIEKVIPFNKSNTKTHLQGQKGNITVRNFPIKVDEIRKRWKIKEGGEQYFFFTTNLLNEKIILICSKTK</sequence>
<protein>
    <submittedName>
        <fullName evidence="3">Uncharacterized protein</fullName>
    </submittedName>
</protein>
<dbReference type="Pfam" id="PF22013">
    <property type="entry name" value="PG_1098_Fer"/>
    <property type="match status" value="1"/>
</dbReference>
<dbReference type="Gene3D" id="3.40.50.150">
    <property type="entry name" value="Vaccinia Virus protein VP39"/>
    <property type="match status" value="1"/>
</dbReference>
<dbReference type="AlphaFoldDB" id="A0A4R7EX33"/>
<comment type="caution">
    <text evidence="3">The sequence shown here is derived from an EMBL/GenBank/DDBJ whole genome shotgun (WGS) entry which is preliminary data.</text>
</comment>
<dbReference type="Proteomes" id="UP000295215">
    <property type="component" value="Unassembled WGS sequence"/>
</dbReference>
<feature type="domain" description="PG-1098 ferredoxin-like" evidence="2">
    <location>
        <begin position="277"/>
        <end position="319"/>
    </location>
</feature>
<dbReference type="InterPro" id="IPR054168">
    <property type="entry name" value="PG_1098_Fer"/>
</dbReference>
<keyword evidence="4" id="KW-1185">Reference proteome</keyword>
<dbReference type="SUPFAM" id="SSF53335">
    <property type="entry name" value="S-adenosyl-L-methionine-dependent methyltransferases"/>
    <property type="match status" value="1"/>
</dbReference>
<proteinExistence type="predicted"/>
<reference evidence="3 4" key="1">
    <citation type="submission" date="2019-03" db="EMBL/GenBank/DDBJ databases">
        <title>Genomic Encyclopedia of Archaeal and Bacterial Type Strains, Phase II (KMG-II): from individual species to whole genera.</title>
        <authorList>
            <person name="Goeker M."/>
        </authorList>
    </citation>
    <scope>NUCLEOTIDE SEQUENCE [LARGE SCALE GENOMIC DNA]</scope>
    <source>
        <strain evidence="3 4">DSM 28213</strain>
    </source>
</reference>
<dbReference type="OrthoDB" id="1000417at2"/>